<comment type="cofactor">
    <cofactor evidence="1">
        <name>Mg(2+)</name>
        <dbReference type="ChEBI" id="CHEBI:18420"/>
    </cofactor>
</comment>
<dbReference type="PANTHER" id="PTHR12001">
    <property type="entry name" value="GERANYLGERANYL PYROPHOSPHATE SYNTHASE"/>
    <property type="match status" value="1"/>
</dbReference>
<dbReference type="Gene3D" id="1.10.600.10">
    <property type="entry name" value="Farnesyl Diphosphate Synthase"/>
    <property type="match status" value="1"/>
</dbReference>
<dbReference type="InterPro" id="IPR000092">
    <property type="entry name" value="Polyprenyl_synt"/>
</dbReference>
<accession>A0ABU3AMU6</accession>
<comment type="caution">
    <text evidence="8">The sequence shown here is derived from an EMBL/GenBank/DDBJ whole genome shotgun (WGS) entry which is preliminary data.</text>
</comment>
<proteinExistence type="inferred from homology"/>
<keyword evidence="9" id="KW-1185">Reference proteome</keyword>
<keyword evidence="4" id="KW-0479">Metal-binding</keyword>
<protein>
    <submittedName>
        <fullName evidence="8">Polyprenyl synthetase family protein</fullName>
    </submittedName>
</protein>
<feature type="region of interest" description="Disordered" evidence="7">
    <location>
        <begin position="118"/>
        <end position="137"/>
    </location>
</feature>
<keyword evidence="3 6" id="KW-0808">Transferase</keyword>
<dbReference type="SUPFAM" id="SSF48576">
    <property type="entry name" value="Terpenoid synthases"/>
    <property type="match status" value="1"/>
</dbReference>
<evidence type="ECO:0000256" key="6">
    <source>
        <dbReference type="RuleBase" id="RU004466"/>
    </source>
</evidence>
<dbReference type="PANTHER" id="PTHR12001:SF85">
    <property type="entry name" value="SHORT CHAIN ISOPRENYL DIPHOSPHATE SYNTHASE"/>
    <property type="match status" value="1"/>
</dbReference>
<keyword evidence="5" id="KW-0460">Magnesium</keyword>
<comment type="similarity">
    <text evidence="2 6">Belongs to the FPP/GGPP synthase family.</text>
</comment>
<evidence type="ECO:0000256" key="1">
    <source>
        <dbReference type="ARBA" id="ARBA00001946"/>
    </source>
</evidence>
<evidence type="ECO:0000313" key="8">
    <source>
        <dbReference type="EMBL" id="MDT0611190.1"/>
    </source>
</evidence>
<organism evidence="8 9">
    <name type="scientific">Streptomyces lancefieldiae</name>
    <dbReference type="NCBI Taxonomy" id="3075520"/>
    <lineage>
        <taxon>Bacteria</taxon>
        <taxon>Bacillati</taxon>
        <taxon>Actinomycetota</taxon>
        <taxon>Actinomycetes</taxon>
        <taxon>Kitasatosporales</taxon>
        <taxon>Streptomycetaceae</taxon>
        <taxon>Streptomyces</taxon>
    </lineage>
</organism>
<dbReference type="InterPro" id="IPR033749">
    <property type="entry name" value="Polyprenyl_synt_CS"/>
</dbReference>
<name>A0ABU3AMU6_9ACTN</name>
<evidence type="ECO:0000256" key="3">
    <source>
        <dbReference type="ARBA" id="ARBA00022679"/>
    </source>
</evidence>
<dbReference type="PROSITE" id="PS00444">
    <property type="entry name" value="POLYPRENYL_SYNTHASE_2"/>
    <property type="match status" value="1"/>
</dbReference>
<evidence type="ECO:0000256" key="7">
    <source>
        <dbReference type="SAM" id="MobiDB-lite"/>
    </source>
</evidence>
<evidence type="ECO:0000256" key="4">
    <source>
        <dbReference type="ARBA" id="ARBA00022723"/>
    </source>
</evidence>
<dbReference type="Pfam" id="PF00348">
    <property type="entry name" value="polyprenyl_synt"/>
    <property type="match status" value="1"/>
</dbReference>
<dbReference type="SFLD" id="SFLDS00005">
    <property type="entry name" value="Isoprenoid_Synthase_Type_I"/>
    <property type="match status" value="1"/>
</dbReference>
<sequence>MSDCWDPAAFKTRVDGVLRAFLDEEAGHFAAVDDALAPVAEQLRNAAGHGKRLRAAFCYWGWRAAGQPDSDALVRAAASMELVHAAAIVHDDLIDDSGLRHGLPTAHVALEAVLAAASKTRRHPAPRTPGEARDDDRPVRAAARSLAMLVGDHLMALAGQLFVTSGLPAAYLARARGLWAVLARELVAGECLEILHTGGPPDTGTSLKVVRYKTAKYTVEHPLLIGGLLAGATPALRDTYSAYGLPLGEAFQLRDDLLGLFGDPERTGKAGLDDLRAHRPTALLAETWQAADASQRELLADLLGRSDLDGTHLRDVRDLMLELKAPQRVERMILARVERATRALDHAGTPPHARRALRELARRATDRIH</sequence>
<reference evidence="8" key="1">
    <citation type="submission" date="2024-05" db="EMBL/GenBank/DDBJ databases">
        <title>30 novel species of actinomycetes from the DSMZ collection.</title>
        <authorList>
            <person name="Nouioui I."/>
        </authorList>
    </citation>
    <scope>NUCLEOTIDE SEQUENCE</scope>
    <source>
        <strain evidence="8">DSM 40712</strain>
    </source>
</reference>
<dbReference type="EMBL" id="JAVRFH010000010">
    <property type="protein sequence ID" value="MDT0611190.1"/>
    <property type="molecule type" value="Genomic_DNA"/>
</dbReference>
<dbReference type="InterPro" id="IPR008949">
    <property type="entry name" value="Isoprenoid_synthase_dom_sf"/>
</dbReference>
<dbReference type="RefSeq" id="WP_311572734.1">
    <property type="nucleotide sequence ID" value="NZ_JAVRFH010000010.1"/>
</dbReference>
<dbReference type="CDD" id="cd00685">
    <property type="entry name" value="Trans_IPPS_HT"/>
    <property type="match status" value="1"/>
</dbReference>
<evidence type="ECO:0000256" key="2">
    <source>
        <dbReference type="ARBA" id="ARBA00006706"/>
    </source>
</evidence>
<evidence type="ECO:0000313" key="9">
    <source>
        <dbReference type="Proteomes" id="UP001180724"/>
    </source>
</evidence>
<gene>
    <name evidence="8" type="ORF">RM812_13275</name>
</gene>
<evidence type="ECO:0000256" key="5">
    <source>
        <dbReference type="ARBA" id="ARBA00022842"/>
    </source>
</evidence>
<dbReference type="Proteomes" id="UP001180724">
    <property type="component" value="Unassembled WGS sequence"/>
</dbReference>